<feature type="transmembrane region" description="Helical" evidence="1">
    <location>
        <begin position="133"/>
        <end position="155"/>
    </location>
</feature>
<name>A0ABW0YP81_9BACI</name>
<sequence length="405" mass="47450">MKVQELWEHRSQTFWSEAVRYLRLIGNSGFVFTLYVLFLMGGYYYSSFLEWLPPAFPAVLFFSVLFALLLTRSPIRTFLKEGDLVFLLPVETKLTSYFRKSLIYTFIMQLFFIALLFMVLGPLFLDRIDPDTGYLFTVLLWLAAGKWWNLISRWAEMRIQSVTTRDIHIGLRFLVNVTFTFFLFSAAPVVYPLVIIGAMVFVYLFYYRKLHTQHGLKWQHVLEMEERMVSFFYRIANSFIDVPHLKSSVKGRIWASKWVDKAAHNKTSVYTYLYGKTFIRANDYFGIYVRLFIVGSLVMSVIPSDLGRGFLAVLFIYMTGLQLSTLWNHYDVKIWTDLYPVRHKLKKQSFTFIIERLLWGQALLFSVILGLYGVNIFILIAALAAGIVFSSYYARKLVFKKRKTA</sequence>
<dbReference type="Pfam" id="PF05975">
    <property type="entry name" value="EcsB"/>
    <property type="match status" value="1"/>
</dbReference>
<feature type="transmembrane region" description="Helical" evidence="1">
    <location>
        <begin position="167"/>
        <end position="184"/>
    </location>
</feature>
<keyword evidence="3" id="KW-1185">Reference proteome</keyword>
<evidence type="ECO:0000313" key="2">
    <source>
        <dbReference type="EMBL" id="MFC5713556.1"/>
    </source>
</evidence>
<dbReference type="Proteomes" id="UP001596142">
    <property type="component" value="Unassembled WGS sequence"/>
</dbReference>
<feature type="transmembrane region" description="Helical" evidence="1">
    <location>
        <begin position="376"/>
        <end position="394"/>
    </location>
</feature>
<dbReference type="EMBL" id="JBHSOZ010000005">
    <property type="protein sequence ID" value="MFC5713556.1"/>
    <property type="molecule type" value="Genomic_DNA"/>
</dbReference>
<dbReference type="RefSeq" id="WP_385941489.1">
    <property type="nucleotide sequence ID" value="NZ_JBHSOZ010000005.1"/>
</dbReference>
<feature type="transmembrane region" description="Helical" evidence="1">
    <location>
        <begin position="284"/>
        <end position="303"/>
    </location>
</feature>
<protein>
    <submittedName>
        <fullName evidence="2">ABC transporter permease</fullName>
    </submittedName>
</protein>
<comment type="caution">
    <text evidence="2">The sequence shown here is derived from an EMBL/GenBank/DDBJ whole genome shotgun (WGS) entry which is preliminary data.</text>
</comment>
<evidence type="ECO:0000256" key="1">
    <source>
        <dbReference type="SAM" id="Phobius"/>
    </source>
</evidence>
<gene>
    <name evidence="2" type="ORF">ACFPU1_12255</name>
</gene>
<feature type="transmembrane region" description="Helical" evidence="1">
    <location>
        <begin position="51"/>
        <end position="70"/>
    </location>
</feature>
<organism evidence="2 3">
    <name type="scientific">Thalassorhabdus alkalitolerans</name>
    <dbReference type="NCBI Taxonomy" id="2282697"/>
    <lineage>
        <taxon>Bacteria</taxon>
        <taxon>Bacillati</taxon>
        <taxon>Bacillota</taxon>
        <taxon>Bacilli</taxon>
        <taxon>Bacillales</taxon>
        <taxon>Bacillaceae</taxon>
        <taxon>Thalassorhabdus</taxon>
    </lineage>
</organism>
<feature type="transmembrane region" description="Helical" evidence="1">
    <location>
        <begin position="21"/>
        <end position="45"/>
    </location>
</feature>
<feature type="transmembrane region" description="Helical" evidence="1">
    <location>
        <begin position="102"/>
        <end position="121"/>
    </location>
</feature>
<keyword evidence="1" id="KW-0472">Membrane</keyword>
<reference evidence="3" key="1">
    <citation type="journal article" date="2019" name="Int. J. Syst. Evol. Microbiol.">
        <title>The Global Catalogue of Microorganisms (GCM) 10K type strain sequencing project: providing services to taxonomists for standard genome sequencing and annotation.</title>
        <authorList>
            <consortium name="The Broad Institute Genomics Platform"/>
            <consortium name="The Broad Institute Genome Sequencing Center for Infectious Disease"/>
            <person name="Wu L."/>
            <person name="Ma J."/>
        </authorList>
    </citation>
    <scope>NUCLEOTIDE SEQUENCE [LARGE SCALE GENOMIC DNA]</scope>
    <source>
        <strain evidence="3">CECT 7184</strain>
    </source>
</reference>
<dbReference type="PIRSF" id="PIRSF037259">
    <property type="entry name" value="EcsB_ABC"/>
    <property type="match status" value="1"/>
</dbReference>
<dbReference type="InterPro" id="IPR010288">
    <property type="entry name" value="EcsB_ABC"/>
</dbReference>
<accession>A0ABW0YP81</accession>
<feature type="transmembrane region" description="Helical" evidence="1">
    <location>
        <begin position="309"/>
        <end position="330"/>
    </location>
</feature>
<keyword evidence="1" id="KW-0812">Transmembrane</keyword>
<keyword evidence="1" id="KW-1133">Transmembrane helix</keyword>
<proteinExistence type="predicted"/>
<evidence type="ECO:0000313" key="3">
    <source>
        <dbReference type="Proteomes" id="UP001596142"/>
    </source>
</evidence>